<accession>A0A926XY82</accession>
<evidence type="ECO:0000313" key="3">
    <source>
        <dbReference type="Proteomes" id="UP000598820"/>
    </source>
</evidence>
<keyword evidence="1" id="KW-0472">Membrane</keyword>
<dbReference type="RefSeq" id="WP_190888799.1">
    <property type="nucleotide sequence ID" value="NZ_JACWZY010000018.1"/>
</dbReference>
<feature type="transmembrane region" description="Helical" evidence="1">
    <location>
        <begin position="144"/>
        <end position="164"/>
    </location>
</feature>
<dbReference type="EMBL" id="JACWZY010000018">
    <property type="protein sequence ID" value="MBD2702952.1"/>
    <property type="molecule type" value="Genomic_DNA"/>
</dbReference>
<keyword evidence="3" id="KW-1185">Reference proteome</keyword>
<comment type="caution">
    <text evidence="2">The sequence shown here is derived from an EMBL/GenBank/DDBJ whole genome shotgun (WGS) entry which is preliminary data.</text>
</comment>
<organism evidence="2 3">
    <name type="scientific">Spirosoma profusum</name>
    <dbReference type="NCBI Taxonomy" id="2771354"/>
    <lineage>
        <taxon>Bacteria</taxon>
        <taxon>Pseudomonadati</taxon>
        <taxon>Bacteroidota</taxon>
        <taxon>Cytophagia</taxon>
        <taxon>Cytophagales</taxon>
        <taxon>Cytophagaceae</taxon>
        <taxon>Spirosoma</taxon>
    </lineage>
</organism>
<proteinExistence type="predicted"/>
<dbReference type="Proteomes" id="UP000598820">
    <property type="component" value="Unassembled WGS sequence"/>
</dbReference>
<name>A0A926XY82_9BACT</name>
<evidence type="ECO:0000256" key="1">
    <source>
        <dbReference type="SAM" id="Phobius"/>
    </source>
</evidence>
<keyword evidence="1" id="KW-1133">Transmembrane helix</keyword>
<evidence type="ECO:0000313" key="2">
    <source>
        <dbReference type="EMBL" id="MBD2702952.1"/>
    </source>
</evidence>
<protein>
    <submittedName>
        <fullName evidence="2">Uncharacterized protein</fullName>
    </submittedName>
</protein>
<sequence length="214" mass="24948">MNSLTYICIGAGLMIYYYVVLRRFNSLGFRMFSLFTFITLCACYWVYQDSLIEKAVQKSSQVVRGTITSKRQVKSSSSSSLDNEISVALATTPRRIDTLTSVRYISTDEWASWKLNDQIDLYYVDSQQLVIPKVSFDRYLNDRWGLYIGIGIFFLIGVACWFFLKRYNIGVDPDTGHEWLEKDGKIYFDERRSKFSQTMKRVNILSKMIQLLGR</sequence>
<feature type="transmembrane region" description="Helical" evidence="1">
    <location>
        <begin position="6"/>
        <end position="21"/>
    </location>
</feature>
<feature type="transmembrane region" description="Helical" evidence="1">
    <location>
        <begin position="28"/>
        <end position="47"/>
    </location>
</feature>
<reference evidence="2" key="1">
    <citation type="submission" date="2020-09" db="EMBL/GenBank/DDBJ databases">
        <authorList>
            <person name="Kim M.K."/>
        </authorList>
    </citation>
    <scope>NUCLEOTIDE SEQUENCE</scope>
    <source>
        <strain evidence="2">BT702</strain>
    </source>
</reference>
<gene>
    <name evidence="2" type="ORF">IC229_20060</name>
</gene>
<keyword evidence="1" id="KW-0812">Transmembrane</keyword>
<dbReference type="AlphaFoldDB" id="A0A926XY82"/>